<evidence type="ECO:0000313" key="3">
    <source>
        <dbReference type="Proteomes" id="UP000800093"/>
    </source>
</evidence>
<protein>
    <recommendedName>
        <fullName evidence="1">F-box domain-containing protein</fullName>
    </recommendedName>
</protein>
<dbReference type="OrthoDB" id="10570067at2759"/>
<dbReference type="EMBL" id="ML986588">
    <property type="protein sequence ID" value="KAF2267909.1"/>
    <property type="molecule type" value="Genomic_DNA"/>
</dbReference>
<dbReference type="Pfam" id="PF00646">
    <property type="entry name" value="F-box"/>
    <property type="match status" value="1"/>
</dbReference>
<dbReference type="SUPFAM" id="SSF81383">
    <property type="entry name" value="F-box domain"/>
    <property type="match status" value="1"/>
</dbReference>
<dbReference type="Proteomes" id="UP000800093">
    <property type="component" value="Unassembled WGS sequence"/>
</dbReference>
<evidence type="ECO:0000259" key="1">
    <source>
        <dbReference type="Pfam" id="PF00646"/>
    </source>
</evidence>
<name>A0A9P4KEW3_9PLEO</name>
<reference evidence="3" key="1">
    <citation type="journal article" date="2020" name="Stud. Mycol.">
        <title>101 Dothideomycetes genomes: A test case for predicting lifestyles and emergence of pathogens.</title>
        <authorList>
            <person name="Haridas S."/>
            <person name="Albert R."/>
            <person name="Binder M."/>
            <person name="Bloem J."/>
            <person name="LaButti K."/>
            <person name="Salamov A."/>
            <person name="Andreopoulos B."/>
            <person name="Baker S."/>
            <person name="Barry K."/>
            <person name="Bills G."/>
            <person name="Bluhm B."/>
            <person name="Cannon C."/>
            <person name="Castanera R."/>
            <person name="Culley D."/>
            <person name="Daum C."/>
            <person name="Ezra D."/>
            <person name="Gonzalez J."/>
            <person name="Henrissat B."/>
            <person name="Kuo A."/>
            <person name="Liang C."/>
            <person name="Lipzen A."/>
            <person name="Lutzoni F."/>
            <person name="Magnuson J."/>
            <person name="Mondo S."/>
            <person name="Nolan M."/>
            <person name="Ohm R."/>
            <person name="Pangilinan J."/>
            <person name="Park H.-J."/>
            <person name="Ramirez L."/>
            <person name="Alfaro M."/>
            <person name="Sun H."/>
            <person name="Tritt A."/>
            <person name="Yoshinaga Y."/>
            <person name="Zwiers L.-H."/>
            <person name="Turgeon B."/>
            <person name="Goodwin S."/>
            <person name="Spatafora J."/>
            <person name="Crous P."/>
            <person name="Grigoriev I."/>
        </authorList>
    </citation>
    <scope>NUCLEOTIDE SEQUENCE [LARGE SCALE GENOMIC DNA]</scope>
    <source>
        <strain evidence="3">CBS 304.66</strain>
    </source>
</reference>
<dbReference type="InterPro" id="IPR001810">
    <property type="entry name" value="F-box_dom"/>
</dbReference>
<organism evidence="2 3">
    <name type="scientific">Lojkania enalia</name>
    <dbReference type="NCBI Taxonomy" id="147567"/>
    <lineage>
        <taxon>Eukaryota</taxon>
        <taxon>Fungi</taxon>
        <taxon>Dikarya</taxon>
        <taxon>Ascomycota</taxon>
        <taxon>Pezizomycotina</taxon>
        <taxon>Dothideomycetes</taxon>
        <taxon>Pleosporomycetidae</taxon>
        <taxon>Pleosporales</taxon>
        <taxon>Pleosporales incertae sedis</taxon>
        <taxon>Lojkania</taxon>
    </lineage>
</organism>
<keyword evidence="3" id="KW-1185">Reference proteome</keyword>
<accession>A0A9P4KEW3</accession>
<gene>
    <name evidence="2" type="ORF">CC78DRAFT_590146</name>
</gene>
<evidence type="ECO:0000313" key="2">
    <source>
        <dbReference type="EMBL" id="KAF2267909.1"/>
    </source>
</evidence>
<dbReference type="InterPro" id="IPR036047">
    <property type="entry name" value="F-box-like_dom_sf"/>
</dbReference>
<feature type="domain" description="F-box" evidence="1">
    <location>
        <begin position="60"/>
        <end position="91"/>
    </location>
</feature>
<proteinExistence type="predicted"/>
<comment type="caution">
    <text evidence="2">The sequence shown here is derived from an EMBL/GenBank/DDBJ whole genome shotgun (WGS) entry which is preliminary data.</text>
</comment>
<sequence length="282" mass="32554">MTYATSGSLPMSLTPNLAMIPSKKANSAIPGPLKKSCSPDLAMIPSKKANSTARCALRINELLTFIFANLPYRDLFICRRVCKYWKSLLTWETPVVHWMFIKPIYQAPWTPLSFGEVNSHVDVKRLSERCERWRTALNSERDCRNEPCVELRPMRHKLPKDDYINPLMREMALGKNTCLYIRGDRAMFLVLNREDIERLLRLLKGSWKDASWRKTLLTNPPVKHFFAFSPIRGDTPVNDEGITMGQVADHLKEVFDMEESGRAEAAFSDRHSRIVNALRERR</sequence>
<dbReference type="AlphaFoldDB" id="A0A9P4KEW3"/>
<dbReference type="Gene3D" id="1.20.1280.50">
    <property type="match status" value="1"/>
</dbReference>
<dbReference type="CDD" id="cd09917">
    <property type="entry name" value="F-box_SF"/>
    <property type="match status" value="1"/>
</dbReference>